<accession>A0A545V775</accession>
<dbReference type="Proteomes" id="UP000315783">
    <property type="component" value="Unassembled WGS sequence"/>
</dbReference>
<proteinExistence type="predicted"/>
<name>A0A545V775_9HYPO</name>
<keyword evidence="2" id="KW-1185">Reference proteome</keyword>
<sequence>MAYIETATAQNKISRDIDDEKKTHGKTNNAEIAASDSQTYTSRIQSCHKEVVAHDTEWILTSKYKSSPRTLGFIIANDSDSIKLIAFEPFPFNSFQNFFPEPCNPPAIMSNTAHGFVEQSVGANIFTATYRINGFPFKFTGNLSPAVPNFTSTNATVQYANEGQLVAQQSFAGSIGRTDFNITLDNGVILSGRLDMPIEPPARIVGTGIWSTA</sequence>
<evidence type="ECO:0000313" key="1">
    <source>
        <dbReference type="EMBL" id="TQV97572.1"/>
    </source>
</evidence>
<reference evidence="1 2" key="1">
    <citation type="journal article" date="2019" name="Appl. Microbiol. Biotechnol.">
        <title>Genome sequence of Isaria javanica and comparative genome analysis insights into family S53 peptidase evolution in fungal entomopathogens.</title>
        <authorList>
            <person name="Lin R."/>
            <person name="Zhang X."/>
            <person name="Xin B."/>
            <person name="Zou M."/>
            <person name="Gao Y."/>
            <person name="Qin F."/>
            <person name="Hu Q."/>
            <person name="Xie B."/>
            <person name="Cheng X."/>
        </authorList>
    </citation>
    <scope>NUCLEOTIDE SEQUENCE [LARGE SCALE GENOMIC DNA]</scope>
    <source>
        <strain evidence="1 2">IJ1G</strain>
    </source>
</reference>
<gene>
    <name evidence="1" type="ORF">IF1G_03315</name>
</gene>
<dbReference type="EMBL" id="SPUK01000004">
    <property type="protein sequence ID" value="TQV97572.1"/>
    <property type="molecule type" value="Genomic_DNA"/>
</dbReference>
<dbReference type="AlphaFoldDB" id="A0A545V775"/>
<evidence type="ECO:0000313" key="2">
    <source>
        <dbReference type="Proteomes" id="UP000315783"/>
    </source>
</evidence>
<protein>
    <submittedName>
        <fullName evidence="1">Uncharacterized protein</fullName>
    </submittedName>
</protein>
<organism evidence="1 2">
    <name type="scientific">Cordyceps javanica</name>
    <dbReference type="NCBI Taxonomy" id="43265"/>
    <lineage>
        <taxon>Eukaryota</taxon>
        <taxon>Fungi</taxon>
        <taxon>Dikarya</taxon>
        <taxon>Ascomycota</taxon>
        <taxon>Pezizomycotina</taxon>
        <taxon>Sordariomycetes</taxon>
        <taxon>Hypocreomycetidae</taxon>
        <taxon>Hypocreales</taxon>
        <taxon>Cordycipitaceae</taxon>
        <taxon>Cordyceps</taxon>
    </lineage>
</organism>
<comment type="caution">
    <text evidence="1">The sequence shown here is derived from an EMBL/GenBank/DDBJ whole genome shotgun (WGS) entry which is preliminary data.</text>
</comment>